<organism evidence="8 9">
    <name type="scientific">Saccharospirillum salsuginis</name>
    <dbReference type="NCBI Taxonomy" id="418750"/>
    <lineage>
        <taxon>Bacteria</taxon>
        <taxon>Pseudomonadati</taxon>
        <taxon>Pseudomonadota</taxon>
        <taxon>Gammaproteobacteria</taxon>
        <taxon>Oceanospirillales</taxon>
        <taxon>Saccharospirillaceae</taxon>
        <taxon>Saccharospirillum</taxon>
    </lineage>
</organism>
<gene>
    <name evidence="8" type="primary">thiH</name>
    <name evidence="8" type="ORF">GCM10007392_08730</name>
</gene>
<protein>
    <submittedName>
        <fullName evidence="8">Thiamine biosynthesis protein ThiH</fullName>
    </submittedName>
</protein>
<evidence type="ECO:0000256" key="3">
    <source>
        <dbReference type="ARBA" id="ARBA00022691"/>
    </source>
</evidence>
<dbReference type="Proteomes" id="UP000626148">
    <property type="component" value="Unassembled WGS sequence"/>
</dbReference>
<dbReference type="EMBL" id="BMXR01000002">
    <property type="protein sequence ID" value="GGX44199.1"/>
    <property type="molecule type" value="Genomic_DNA"/>
</dbReference>
<sequence length="372" mass="42570">MSFSDVLKSVNWEEERLSLYAKTPADVERALARSRIDMEDFKALISPAAETCLESIAQRSHRTTVRRFGLTQQLFAPLYLSNACANECSYCGFSMSNKLRRKILTPEEIATEARALKARGMEHLLLVAGEAPKIVGTDYYERALSQLAPEFAQLSLEVQPLDQPDYERLSKAGLHSVLVYQETYHRACYHQHHTRGNKTDYDYRLDTPDRAGAAGVHKIGLGVLLGLTDWRVDSLMCAHHLRYLERRYWRSRFSVSFPRLRPAEGNFEVPNPINDRNLVQLIGAWRLFSPDLELTLSTRERPGFRDRLIPLGITSLSAESSTRPGGYAVDTDDSLEQFSTDDRRSVQDIVHRLEALHYQPVWKDWEPAMLRD</sequence>
<dbReference type="PROSITE" id="PS51918">
    <property type="entry name" value="RADICAL_SAM"/>
    <property type="match status" value="1"/>
</dbReference>
<reference evidence="8" key="1">
    <citation type="journal article" date="2014" name="Int. J. Syst. Evol. Microbiol.">
        <title>Complete genome sequence of Corynebacterium casei LMG S-19264T (=DSM 44701T), isolated from a smear-ripened cheese.</title>
        <authorList>
            <consortium name="US DOE Joint Genome Institute (JGI-PGF)"/>
            <person name="Walter F."/>
            <person name="Albersmeier A."/>
            <person name="Kalinowski J."/>
            <person name="Ruckert C."/>
        </authorList>
    </citation>
    <scope>NUCLEOTIDE SEQUENCE</scope>
    <source>
        <strain evidence="8">KCTC 22169</strain>
    </source>
</reference>
<dbReference type="InterPro" id="IPR007197">
    <property type="entry name" value="rSAM"/>
</dbReference>
<dbReference type="InterPro" id="IPR012726">
    <property type="entry name" value="ThiH"/>
</dbReference>
<dbReference type="GO" id="GO:0005506">
    <property type="term" value="F:iron ion binding"/>
    <property type="evidence" value="ECO:0007669"/>
    <property type="project" value="InterPro"/>
</dbReference>
<comment type="caution">
    <text evidence="8">The sequence shown here is derived from an EMBL/GenBank/DDBJ whole genome shotgun (WGS) entry which is preliminary data.</text>
</comment>
<dbReference type="SMART" id="SM00876">
    <property type="entry name" value="BATS"/>
    <property type="match status" value="1"/>
</dbReference>
<dbReference type="GO" id="GO:0051539">
    <property type="term" value="F:4 iron, 4 sulfur cluster binding"/>
    <property type="evidence" value="ECO:0007669"/>
    <property type="project" value="UniProtKB-KW"/>
</dbReference>
<comment type="cofactor">
    <cofactor evidence="1">
        <name>[4Fe-4S] cluster</name>
        <dbReference type="ChEBI" id="CHEBI:49883"/>
    </cofactor>
</comment>
<keyword evidence="5" id="KW-0408">Iron</keyword>
<keyword evidence="3" id="KW-0949">S-adenosyl-L-methionine</keyword>
<dbReference type="Pfam" id="PF06968">
    <property type="entry name" value="BATS"/>
    <property type="match status" value="1"/>
</dbReference>
<dbReference type="Gene3D" id="3.20.20.70">
    <property type="entry name" value="Aldolase class I"/>
    <property type="match status" value="1"/>
</dbReference>
<dbReference type="SUPFAM" id="SSF102114">
    <property type="entry name" value="Radical SAM enzymes"/>
    <property type="match status" value="1"/>
</dbReference>
<dbReference type="SFLD" id="SFLDS00029">
    <property type="entry name" value="Radical_SAM"/>
    <property type="match status" value="1"/>
</dbReference>
<name>A0A918K4L3_9GAMM</name>
<evidence type="ECO:0000256" key="6">
    <source>
        <dbReference type="ARBA" id="ARBA00023014"/>
    </source>
</evidence>
<feature type="domain" description="Radical SAM core" evidence="7">
    <location>
        <begin position="70"/>
        <end position="305"/>
    </location>
</feature>
<dbReference type="AlphaFoldDB" id="A0A918K4L3"/>
<evidence type="ECO:0000256" key="2">
    <source>
        <dbReference type="ARBA" id="ARBA00022485"/>
    </source>
</evidence>
<dbReference type="PANTHER" id="PTHR43583:SF1">
    <property type="entry name" value="2-IMINOACETATE SYNTHASE"/>
    <property type="match status" value="1"/>
</dbReference>
<dbReference type="SFLD" id="SFLDF00301">
    <property type="entry name" value="2-iminoacetate_synthase_(ThiH)"/>
    <property type="match status" value="1"/>
</dbReference>
<reference evidence="8" key="2">
    <citation type="submission" date="2020-09" db="EMBL/GenBank/DDBJ databases">
        <authorList>
            <person name="Sun Q."/>
            <person name="Kim S."/>
        </authorList>
    </citation>
    <scope>NUCLEOTIDE SEQUENCE</scope>
    <source>
        <strain evidence="8">KCTC 22169</strain>
    </source>
</reference>
<evidence type="ECO:0000256" key="5">
    <source>
        <dbReference type="ARBA" id="ARBA00023004"/>
    </source>
</evidence>
<dbReference type="InterPro" id="IPR013785">
    <property type="entry name" value="Aldolase_TIM"/>
</dbReference>
<dbReference type="CDD" id="cd01335">
    <property type="entry name" value="Radical_SAM"/>
    <property type="match status" value="1"/>
</dbReference>
<dbReference type="RefSeq" id="WP_189607277.1">
    <property type="nucleotide sequence ID" value="NZ_BMXR01000002.1"/>
</dbReference>
<keyword evidence="6" id="KW-0411">Iron-sulfur</keyword>
<accession>A0A918K4L3</accession>
<proteinExistence type="predicted"/>
<dbReference type="PANTHER" id="PTHR43583">
    <property type="entry name" value="2-IMINOACETATE SYNTHASE"/>
    <property type="match status" value="1"/>
</dbReference>
<dbReference type="SFLD" id="SFLDG01081">
    <property type="entry name" value="cleavage_of_the_Ca-Cb_bond_in"/>
    <property type="match status" value="1"/>
</dbReference>
<evidence type="ECO:0000313" key="9">
    <source>
        <dbReference type="Proteomes" id="UP000626148"/>
    </source>
</evidence>
<dbReference type="InterPro" id="IPR034428">
    <property type="entry name" value="ThiH/NoCL/HydG-like"/>
</dbReference>
<evidence type="ECO:0000313" key="8">
    <source>
        <dbReference type="EMBL" id="GGX44199.1"/>
    </source>
</evidence>
<dbReference type="InterPro" id="IPR010722">
    <property type="entry name" value="BATS_dom"/>
</dbReference>
<keyword evidence="4" id="KW-0479">Metal-binding</keyword>
<dbReference type="SFLD" id="SFLDG01060">
    <property type="entry name" value="BATS_domain_containing"/>
    <property type="match status" value="1"/>
</dbReference>
<dbReference type="NCBIfam" id="TIGR02351">
    <property type="entry name" value="thiH"/>
    <property type="match status" value="1"/>
</dbReference>
<keyword evidence="9" id="KW-1185">Reference proteome</keyword>
<evidence type="ECO:0000256" key="4">
    <source>
        <dbReference type="ARBA" id="ARBA00022723"/>
    </source>
</evidence>
<dbReference type="GO" id="GO:0009228">
    <property type="term" value="P:thiamine biosynthetic process"/>
    <property type="evidence" value="ECO:0007669"/>
    <property type="project" value="InterPro"/>
</dbReference>
<evidence type="ECO:0000259" key="7">
    <source>
        <dbReference type="PROSITE" id="PS51918"/>
    </source>
</evidence>
<dbReference type="Pfam" id="PF04055">
    <property type="entry name" value="Radical_SAM"/>
    <property type="match status" value="1"/>
</dbReference>
<keyword evidence="2" id="KW-0004">4Fe-4S</keyword>
<dbReference type="InterPro" id="IPR058240">
    <property type="entry name" value="rSAM_sf"/>
</dbReference>
<evidence type="ECO:0000256" key="1">
    <source>
        <dbReference type="ARBA" id="ARBA00001966"/>
    </source>
</evidence>
<dbReference type="GO" id="GO:0003824">
    <property type="term" value="F:catalytic activity"/>
    <property type="evidence" value="ECO:0007669"/>
    <property type="project" value="InterPro"/>
</dbReference>